<reference evidence="3" key="1">
    <citation type="submission" date="2016-10" db="EMBL/GenBank/DDBJ databases">
        <authorList>
            <person name="Varghese N."/>
            <person name="Submissions S."/>
        </authorList>
    </citation>
    <scope>NUCLEOTIDE SEQUENCE [LARGE SCALE GENOMIC DNA]</scope>
    <source>
        <strain evidence="3">DSM 19110</strain>
    </source>
</reference>
<protein>
    <submittedName>
        <fullName evidence="2">Uncharacterized membrane protein</fullName>
    </submittedName>
</protein>
<feature type="transmembrane region" description="Helical" evidence="1">
    <location>
        <begin position="53"/>
        <end position="75"/>
    </location>
</feature>
<dbReference type="EMBL" id="FNGY01000011">
    <property type="protein sequence ID" value="SDO05544.1"/>
    <property type="molecule type" value="Genomic_DNA"/>
</dbReference>
<evidence type="ECO:0000256" key="1">
    <source>
        <dbReference type="SAM" id="Phobius"/>
    </source>
</evidence>
<dbReference type="OrthoDB" id="772592at2"/>
<sequence length="164" mass="18051">MIRYSSLLLALATITTALMAGLFYAFSVSINLAFRHLPDTQYLLAMQEINKAIVNPVFLFSFLGSPLFLVLATLAYRRQTGSPKFGWIFAASVIFIVGSFGVTIVGNIPLNNQLDGFSLQGSSLEQAKMMREAFAGPWNNWHTIRTICSVCPLVLLVIACLRKG</sequence>
<gene>
    <name evidence="2" type="ORF">SAMN05421820_111127</name>
</gene>
<dbReference type="RefSeq" id="WP_074611892.1">
    <property type="nucleotide sequence ID" value="NZ_FNGY01000011.1"/>
</dbReference>
<evidence type="ECO:0000313" key="2">
    <source>
        <dbReference type="EMBL" id="SDO05544.1"/>
    </source>
</evidence>
<evidence type="ECO:0000313" key="3">
    <source>
        <dbReference type="Proteomes" id="UP000183200"/>
    </source>
</evidence>
<feature type="transmembrane region" description="Helical" evidence="1">
    <location>
        <begin position="87"/>
        <end position="110"/>
    </location>
</feature>
<dbReference type="Proteomes" id="UP000183200">
    <property type="component" value="Unassembled WGS sequence"/>
</dbReference>
<dbReference type="InterPro" id="IPR013901">
    <property type="entry name" value="Anthrone_oxy"/>
</dbReference>
<keyword evidence="1" id="KW-0812">Transmembrane</keyword>
<proteinExistence type="predicted"/>
<dbReference type="Pfam" id="PF08592">
    <property type="entry name" value="Anthrone_oxy"/>
    <property type="match status" value="1"/>
</dbReference>
<feature type="transmembrane region" description="Helical" evidence="1">
    <location>
        <begin position="143"/>
        <end position="161"/>
    </location>
</feature>
<accession>A0A1H0GFB9</accession>
<dbReference type="AlphaFoldDB" id="A0A1H0GFB9"/>
<keyword evidence="1" id="KW-1133">Transmembrane helix</keyword>
<name>A0A1H0GFB9_9SPHI</name>
<keyword evidence="3" id="KW-1185">Reference proteome</keyword>
<organism evidence="2 3">
    <name type="scientific">Pedobacter steynii</name>
    <dbReference type="NCBI Taxonomy" id="430522"/>
    <lineage>
        <taxon>Bacteria</taxon>
        <taxon>Pseudomonadati</taxon>
        <taxon>Bacteroidota</taxon>
        <taxon>Sphingobacteriia</taxon>
        <taxon>Sphingobacteriales</taxon>
        <taxon>Sphingobacteriaceae</taxon>
        <taxon>Pedobacter</taxon>
    </lineage>
</organism>
<keyword evidence="1" id="KW-0472">Membrane</keyword>